<evidence type="ECO:0000313" key="11">
    <source>
        <dbReference type="Proteomes" id="UP000316008"/>
    </source>
</evidence>
<evidence type="ECO:0000256" key="9">
    <source>
        <dbReference type="SAM" id="SignalP"/>
    </source>
</evidence>
<dbReference type="RefSeq" id="WP_144332951.1">
    <property type="nucleotide sequence ID" value="NZ_VLPL01000004.1"/>
</dbReference>
<proteinExistence type="inferred from homology"/>
<accession>A0A556MY47</accession>
<feature type="signal peptide" evidence="9">
    <location>
        <begin position="1"/>
        <end position="18"/>
    </location>
</feature>
<dbReference type="InterPro" id="IPR003423">
    <property type="entry name" value="OMP_efflux"/>
</dbReference>
<dbReference type="SUPFAM" id="SSF56954">
    <property type="entry name" value="Outer membrane efflux proteins (OEP)"/>
    <property type="match status" value="1"/>
</dbReference>
<dbReference type="EMBL" id="VLPL01000004">
    <property type="protein sequence ID" value="TSJ44837.1"/>
    <property type="molecule type" value="Genomic_DNA"/>
</dbReference>
<keyword evidence="3" id="KW-0813">Transport</keyword>
<dbReference type="Pfam" id="PF02321">
    <property type="entry name" value="OEP"/>
    <property type="match status" value="2"/>
</dbReference>
<sequence length="435" mass="49324">MKNLILLFLLFSTGSAFSQQILSLEEVIKRTLEKNFDVLIQRNNVTIADNSNDTGAAGYLPTIGVNADQNWTITNTRQEFYSGQVNEKNGANNNSLTASVRLNWTFFDGFAMFARDKRLQLQEDLATINLTAQMEMSIYQASILYYSLQYYKRMQVVYEEAIQLSKERYDLISLRSKNGAASDLELLQAKLDLNTDSSNYLKHLNLISKIKVDLAMIMGQAGEVSFDVDDTVPVLPVLNQAVILENALSQNTSLLVQKSQIAILDMQRKELQSRYYPQVSFYAQYAATVSKSEVGLLSSNRSLGPGFGFTLSWTILDGLSNVTAVKNNKLQKKNAELTVEKQEQAIRTEVDKAWQDYTFSERMYRLENSSIINTTEMFEIAQKSFENGSLTQFELREIQFSIIQAKNRQLSAEFNLRTAVLNLSLFTGDYKKLIP</sequence>
<evidence type="ECO:0000256" key="4">
    <source>
        <dbReference type="ARBA" id="ARBA00022452"/>
    </source>
</evidence>
<keyword evidence="11" id="KW-1185">Reference proteome</keyword>
<keyword evidence="7" id="KW-0998">Cell outer membrane</keyword>
<protein>
    <submittedName>
        <fullName evidence="10">TolC family protein</fullName>
    </submittedName>
</protein>
<feature type="coiled-coil region" evidence="8">
    <location>
        <begin position="325"/>
        <end position="352"/>
    </location>
</feature>
<evidence type="ECO:0000256" key="7">
    <source>
        <dbReference type="ARBA" id="ARBA00023237"/>
    </source>
</evidence>
<evidence type="ECO:0000256" key="8">
    <source>
        <dbReference type="SAM" id="Coils"/>
    </source>
</evidence>
<name>A0A556MY47_9FLAO</name>
<dbReference type="GO" id="GO:0009279">
    <property type="term" value="C:cell outer membrane"/>
    <property type="evidence" value="ECO:0007669"/>
    <property type="project" value="UniProtKB-SubCell"/>
</dbReference>
<comment type="subcellular location">
    <subcellularLocation>
        <location evidence="1">Cell outer membrane</location>
    </subcellularLocation>
</comment>
<keyword evidence="4" id="KW-1134">Transmembrane beta strand</keyword>
<dbReference type="OrthoDB" id="9771205at2"/>
<organism evidence="10 11">
    <name type="scientific">Fluviicola chungangensis</name>
    <dbReference type="NCBI Taxonomy" id="2597671"/>
    <lineage>
        <taxon>Bacteria</taxon>
        <taxon>Pseudomonadati</taxon>
        <taxon>Bacteroidota</taxon>
        <taxon>Flavobacteriia</taxon>
        <taxon>Flavobacteriales</taxon>
        <taxon>Crocinitomicaceae</taxon>
        <taxon>Fluviicola</taxon>
    </lineage>
</organism>
<dbReference type="GO" id="GO:0015288">
    <property type="term" value="F:porin activity"/>
    <property type="evidence" value="ECO:0007669"/>
    <property type="project" value="TreeGrafter"/>
</dbReference>
<keyword evidence="5" id="KW-0812">Transmembrane</keyword>
<keyword evidence="8" id="KW-0175">Coiled coil</keyword>
<dbReference type="GO" id="GO:1990281">
    <property type="term" value="C:efflux pump complex"/>
    <property type="evidence" value="ECO:0007669"/>
    <property type="project" value="TreeGrafter"/>
</dbReference>
<feature type="chain" id="PRO_5021854824" evidence="9">
    <location>
        <begin position="19"/>
        <end position="435"/>
    </location>
</feature>
<keyword evidence="6" id="KW-0472">Membrane</keyword>
<dbReference type="Proteomes" id="UP000316008">
    <property type="component" value="Unassembled WGS sequence"/>
</dbReference>
<reference evidence="10 11" key="1">
    <citation type="submission" date="2019-07" db="EMBL/GenBank/DDBJ databases">
        <authorList>
            <person name="Huq M.A."/>
        </authorList>
    </citation>
    <scope>NUCLEOTIDE SEQUENCE [LARGE SCALE GENOMIC DNA]</scope>
    <source>
        <strain evidence="10 11">MAH-3</strain>
    </source>
</reference>
<gene>
    <name evidence="10" type="ORF">FO442_09570</name>
</gene>
<dbReference type="PANTHER" id="PTHR30026:SF20">
    <property type="entry name" value="OUTER MEMBRANE PROTEIN TOLC"/>
    <property type="match status" value="1"/>
</dbReference>
<dbReference type="GO" id="GO:0015562">
    <property type="term" value="F:efflux transmembrane transporter activity"/>
    <property type="evidence" value="ECO:0007669"/>
    <property type="project" value="InterPro"/>
</dbReference>
<evidence type="ECO:0000256" key="1">
    <source>
        <dbReference type="ARBA" id="ARBA00004442"/>
    </source>
</evidence>
<evidence type="ECO:0000256" key="6">
    <source>
        <dbReference type="ARBA" id="ARBA00023136"/>
    </source>
</evidence>
<comment type="caution">
    <text evidence="10">The sequence shown here is derived from an EMBL/GenBank/DDBJ whole genome shotgun (WGS) entry which is preliminary data.</text>
</comment>
<evidence type="ECO:0000256" key="3">
    <source>
        <dbReference type="ARBA" id="ARBA00022448"/>
    </source>
</evidence>
<comment type="similarity">
    <text evidence="2">Belongs to the outer membrane factor (OMF) (TC 1.B.17) family.</text>
</comment>
<evidence type="ECO:0000313" key="10">
    <source>
        <dbReference type="EMBL" id="TSJ44837.1"/>
    </source>
</evidence>
<evidence type="ECO:0000256" key="5">
    <source>
        <dbReference type="ARBA" id="ARBA00022692"/>
    </source>
</evidence>
<keyword evidence="9" id="KW-0732">Signal</keyword>
<dbReference type="InterPro" id="IPR051906">
    <property type="entry name" value="TolC-like"/>
</dbReference>
<dbReference type="AlphaFoldDB" id="A0A556MY47"/>
<evidence type="ECO:0000256" key="2">
    <source>
        <dbReference type="ARBA" id="ARBA00007613"/>
    </source>
</evidence>
<dbReference type="Gene3D" id="1.20.1600.10">
    <property type="entry name" value="Outer membrane efflux proteins (OEP)"/>
    <property type="match status" value="1"/>
</dbReference>
<dbReference type="PANTHER" id="PTHR30026">
    <property type="entry name" value="OUTER MEMBRANE PROTEIN TOLC"/>
    <property type="match status" value="1"/>
</dbReference>